<comment type="caution">
    <text evidence="1">The sequence shown here is derived from an EMBL/GenBank/DDBJ whole genome shotgun (WGS) entry which is preliminary data.</text>
</comment>
<accession>A0ABQ5FP57</accession>
<name>A0ABQ5FP57_9ASTR</name>
<organism evidence="1 2">
    <name type="scientific">Tanacetum coccineum</name>
    <dbReference type="NCBI Taxonomy" id="301880"/>
    <lineage>
        <taxon>Eukaryota</taxon>
        <taxon>Viridiplantae</taxon>
        <taxon>Streptophyta</taxon>
        <taxon>Embryophyta</taxon>
        <taxon>Tracheophyta</taxon>
        <taxon>Spermatophyta</taxon>
        <taxon>Magnoliopsida</taxon>
        <taxon>eudicotyledons</taxon>
        <taxon>Gunneridae</taxon>
        <taxon>Pentapetalae</taxon>
        <taxon>asterids</taxon>
        <taxon>campanulids</taxon>
        <taxon>Asterales</taxon>
        <taxon>Asteraceae</taxon>
        <taxon>Asteroideae</taxon>
        <taxon>Anthemideae</taxon>
        <taxon>Anthemidinae</taxon>
        <taxon>Tanacetum</taxon>
    </lineage>
</organism>
<evidence type="ECO:0000313" key="1">
    <source>
        <dbReference type="EMBL" id="GJT64964.1"/>
    </source>
</evidence>
<evidence type="ECO:0000313" key="2">
    <source>
        <dbReference type="Proteomes" id="UP001151760"/>
    </source>
</evidence>
<keyword evidence="2" id="KW-1185">Reference proteome</keyword>
<reference evidence="1" key="1">
    <citation type="journal article" date="2022" name="Int. J. Mol. Sci.">
        <title>Draft Genome of Tanacetum Coccineum: Genomic Comparison of Closely Related Tanacetum-Family Plants.</title>
        <authorList>
            <person name="Yamashiro T."/>
            <person name="Shiraishi A."/>
            <person name="Nakayama K."/>
            <person name="Satake H."/>
        </authorList>
    </citation>
    <scope>NUCLEOTIDE SEQUENCE</scope>
</reference>
<proteinExistence type="predicted"/>
<protein>
    <submittedName>
        <fullName evidence="1">Uncharacterized protein</fullName>
    </submittedName>
</protein>
<gene>
    <name evidence="1" type="ORF">Tco_1016444</name>
</gene>
<reference evidence="1" key="2">
    <citation type="submission" date="2022-01" db="EMBL/GenBank/DDBJ databases">
        <authorList>
            <person name="Yamashiro T."/>
            <person name="Shiraishi A."/>
            <person name="Satake H."/>
            <person name="Nakayama K."/>
        </authorList>
    </citation>
    <scope>NUCLEOTIDE SEQUENCE</scope>
</reference>
<dbReference type="Proteomes" id="UP001151760">
    <property type="component" value="Unassembled WGS sequence"/>
</dbReference>
<dbReference type="EMBL" id="BQNB010017592">
    <property type="protein sequence ID" value="GJT64964.1"/>
    <property type="molecule type" value="Genomic_DNA"/>
</dbReference>
<sequence length="456" mass="50729">MASMNTKLNIENLDGNIVQKHEGSKQVGFKQLGPGVETGVHGVQDEKRVWFEVELQGAQGNHETEDFSGAGKGISGWKIKTGIVLDSCNQMSTQQSMKSGFAKHLGVAWIQQQNELVDKTNVTLFAKVVLYMNMGFNESRKYKKTFIGSGVGTGSVQVLQGVEFEVKPQKDHTFEVEPHGNVDHVVGSQEVQTQDLIYYHPARDREHHLAWELFSYKEDINEAAFAVAAAELKDDMDARSDVYVLSNGCKKCSDDRDGYYWEYTPVMFIHLFLYIDDMGISCGCKAEIWATKGLLDKTKGNILGMNIVRDQSVGSQKYQMACTRPDIASADVGMLDGFDHGLQTDVQVFVDFDYTMGRSITATKEAIWLKGLAIEAGFELKIVAGIATRALSSARSSSILCVCILLVSSKYFVLDPRLLIERINKLANHLVSRIRGRRKQVLVFGLLMIDKGKEGE</sequence>